<dbReference type="EMBL" id="NOIG01000004">
    <property type="protein sequence ID" value="OYD51314.1"/>
    <property type="molecule type" value="Genomic_DNA"/>
</dbReference>
<dbReference type="RefSeq" id="WP_094287287.1">
    <property type="nucleotide sequence ID" value="NZ_NOIG01000004.1"/>
</dbReference>
<dbReference type="Proteomes" id="UP000215441">
    <property type="component" value="Unassembled WGS sequence"/>
</dbReference>
<sequence length="179" mass="19287">MTTRPVLLIPGIYNSGPTHWQSLWQTRHAGVARVEQADWDHPVCDTWVRALDDAIAALPQPPILVAHSLGCLVAVHWAARHRRSVHALLLVAVPDPSGPNFPADAHGFAPLPGTLPAGPRRVLMSSTTDPYSTPGFSAQCASAWNAEPVVLGARGHLNADSGLGDWPEGWALVERWRGE</sequence>
<gene>
    <name evidence="1" type="ORF">CBY09_05675</name>
</gene>
<evidence type="ECO:0000313" key="1">
    <source>
        <dbReference type="EMBL" id="OYD51314.1"/>
    </source>
</evidence>
<name>A0A235EQL3_9BURK</name>
<dbReference type="AlphaFoldDB" id="A0A235EQL3"/>
<evidence type="ECO:0008006" key="3">
    <source>
        <dbReference type="Google" id="ProtNLM"/>
    </source>
</evidence>
<proteinExistence type="predicted"/>
<evidence type="ECO:0000313" key="2">
    <source>
        <dbReference type="Proteomes" id="UP000215441"/>
    </source>
</evidence>
<dbReference type="InterPro" id="IPR010662">
    <property type="entry name" value="RBBP9/YdeN"/>
</dbReference>
<dbReference type="GO" id="GO:0016787">
    <property type="term" value="F:hydrolase activity"/>
    <property type="evidence" value="ECO:0007669"/>
    <property type="project" value="InterPro"/>
</dbReference>
<protein>
    <recommendedName>
        <fullName evidence="3">Alpha/beta hydrolase</fullName>
    </recommendedName>
</protein>
<dbReference type="SUPFAM" id="SSF53474">
    <property type="entry name" value="alpha/beta-Hydrolases"/>
    <property type="match status" value="1"/>
</dbReference>
<comment type="caution">
    <text evidence="1">The sequence shown here is derived from an EMBL/GenBank/DDBJ whole genome shotgun (WGS) entry which is preliminary data.</text>
</comment>
<accession>A0A235EQL3</accession>
<dbReference type="Pfam" id="PF06821">
    <property type="entry name" value="Ser_hydrolase"/>
    <property type="match status" value="1"/>
</dbReference>
<organism evidence="1 2">
    <name type="scientific">Acidovorax kalamii</name>
    <dbReference type="NCBI Taxonomy" id="2004485"/>
    <lineage>
        <taxon>Bacteria</taxon>
        <taxon>Pseudomonadati</taxon>
        <taxon>Pseudomonadota</taxon>
        <taxon>Betaproteobacteria</taxon>
        <taxon>Burkholderiales</taxon>
        <taxon>Comamonadaceae</taxon>
        <taxon>Acidovorax</taxon>
    </lineage>
</organism>
<dbReference type="OrthoDB" id="9804993at2"/>
<reference evidence="1 2" key="1">
    <citation type="submission" date="2017-07" db="EMBL/GenBank/DDBJ databases">
        <title>Acidovorax KNDSW TSA 6 genome sequence and assembly.</title>
        <authorList>
            <person name="Mayilraj S."/>
        </authorList>
    </citation>
    <scope>NUCLEOTIDE SEQUENCE [LARGE SCALE GENOMIC DNA]</scope>
    <source>
        <strain evidence="1 2">KNDSW-TSA6</strain>
    </source>
</reference>
<keyword evidence="2" id="KW-1185">Reference proteome</keyword>
<dbReference type="Gene3D" id="3.40.50.1820">
    <property type="entry name" value="alpha/beta hydrolase"/>
    <property type="match status" value="1"/>
</dbReference>
<dbReference type="InterPro" id="IPR029058">
    <property type="entry name" value="AB_hydrolase_fold"/>
</dbReference>